<comment type="caution">
    <text evidence="2">The sequence shown here is derived from an EMBL/GenBank/DDBJ whole genome shotgun (WGS) entry which is preliminary data.</text>
</comment>
<evidence type="ECO:0000256" key="1">
    <source>
        <dbReference type="SAM" id="MobiDB-lite"/>
    </source>
</evidence>
<feature type="compositionally biased region" description="Low complexity" evidence="1">
    <location>
        <begin position="25"/>
        <end position="47"/>
    </location>
</feature>
<dbReference type="Proteomes" id="UP000032679">
    <property type="component" value="Unassembled WGS sequence"/>
</dbReference>
<evidence type="ECO:0000313" key="3">
    <source>
        <dbReference type="Proteomes" id="UP000032679"/>
    </source>
</evidence>
<accession>A0A0D6MNL4</accession>
<gene>
    <name evidence="2" type="ORF">Tasa_041_049</name>
</gene>
<keyword evidence="3" id="KW-1185">Reference proteome</keyword>
<protein>
    <submittedName>
        <fullName evidence="2">Uncharacterized protein</fullName>
    </submittedName>
</protein>
<dbReference type="RefSeq" id="WP_048850247.1">
    <property type="nucleotide sequence ID" value="NZ_BALE01000041.1"/>
</dbReference>
<name>A0A0D6MNL4_9PROT</name>
<dbReference type="AlphaFoldDB" id="A0A0D6MNL4"/>
<evidence type="ECO:0000313" key="2">
    <source>
        <dbReference type="EMBL" id="GAN55254.1"/>
    </source>
</evidence>
<dbReference type="EMBL" id="BALE01000041">
    <property type="protein sequence ID" value="GAN55254.1"/>
    <property type="molecule type" value="Genomic_DNA"/>
</dbReference>
<dbReference type="STRING" id="1231623.Tasa_041_049"/>
<reference evidence="2 3" key="1">
    <citation type="submission" date="2012-10" db="EMBL/GenBank/DDBJ databases">
        <title>Genome sequencing of Tanticharoenia sakaeratensis NBRC 103193.</title>
        <authorList>
            <person name="Azuma Y."/>
            <person name="Hadano H."/>
            <person name="Hirakawa H."/>
            <person name="Matsushita K."/>
        </authorList>
    </citation>
    <scope>NUCLEOTIDE SEQUENCE [LARGE SCALE GENOMIC DNA]</scope>
    <source>
        <strain evidence="2 3">NBRC 103193</strain>
    </source>
</reference>
<sequence length="100" mass="9465">MSGTSATSAGSSASEPVSGGGTISSGGTAASGTVVSSGGAATSGTGAAPSFEYVVRSPFASYKPGDVIKDAATIEALSKTGQLGHNCVRVLSAAARKDAP</sequence>
<feature type="region of interest" description="Disordered" evidence="1">
    <location>
        <begin position="1"/>
        <end position="47"/>
    </location>
</feature>
<feature type="compositionally biased region" description="Low complexity" evidence="1">
    <location>
        <begin position="1"/>
        <end position="14"/>
    </location>
</feature>
<proteinExistence type="predicted"/>
<organism evidence="2 3">
    <name type="scientific">Tanticharoenia sakaeratensis NBRC 103193</name>
    <dbReference type="NCBI Taxonomy" id="1231623"/>
    <lineage>
        <taxon>Bacteria</taxon>
        <taxon>Pseudomonadati</taxon>
        <taxon>Pseudomonadota</taxon>
        <taxon>Alphaproteobacteria</taxon>
        <taxon>Acetobacterales</taxon>
        <taxon>Acetobacteraceae</taxon>
        <taxon>Tanticharoenia</taxon>
    </lineage>
</organism>